<sequence>MTTSTRPATTWLRRFHPTDQAPVRLFCLPHAGGSASYYFPVSRALTPAADVIAVQYPGRQDRRNEPCVDDVRRLADLISVEMLPWCDRPVALFGHSLGATLGFEVALRLEAAGTIPLTLFASGRRAPSRHRENEHVHASPDAQLLSTIRRMSGTDPAVLADEELLRSILPAIRADYKAAETYRYQPGPPLTCPIEVLNGTTDPEVTETEAAAWTTHTTGPCTFHTYDGGHFYLNDHAPTVINLIRERVAR</sequence>
<evidence type="ECO:0000256" key="1">
    <source>
        <dbReference type="ARBA" id="ARBA00007169"/>
    </source>
</evidence>
<name>A0ABY9HLY5_9ACTN</name>
<dbReference type="InterPro" id="IPR029058">
    <property type="entry name" value="AB_hydrolase_fold"/>
</dbReference>
<proteinExistence type="inferred from homology"/>
<evidence type="ECO:0000313" key="4">
    <source>
        <dbReference type="EMBL" id="WLQ35038.1"/>
    </source>
</evidence>
<dbReference type="PANTHER" id="PTHR11487:SF0">
    <property type="entry name" value="S-ACYL FATTY ACID SYNTHASE THIOESTERASE, MEDIUM CHAIN"/>
    <property type="match status" value="1"/>
</dbReference>
<dbReference type="InterPro" id="IPR001031">
    <property type="entry name" value="Thioesterase"/>
</dbReference>
<dbReference type="SMART" id="SM00824">
    <property type="entry name" value="PKS_TE"/>
    <property type="match status" value="1"/>
</dbReference>
<evidence type="ECO:0000313" key="5">
    <source>
        <dbReference type="Proteomes" id="UP001239522"/>
    </source>
</evidence>
<dbReference type="Pfam" id="PF00975">
    <property type="entry name" value="Thioesterase"/>
    <property type="match status" value="1"/>
</dbReference>
<dbReference type="InterPro" id="IPR012223">
    <property type="entry name" value="TEII"/>
</dbReference>
<dbReference type="Gene3D" id="3.40.50.1820">
    <property type="entry name" value="alpha/beta hydrolase"/>
    <property type="match status" value="1"/>
</dbReference>
<dbReference type="GO" id="GO:0016787">
    <property type="term" value="F:hydrolase activity"/>
    <property type="evidence" value="ECO:0007669"/>
    <property type="project" value="UniProtKB-KW"/>
</dbReference>
<reference evidence="4 5" key="1">
    <citation type="submission" date="2023-03" db="EMBL/GenBank/DDBJ databases">
        <title>Isolation and description of six Streptomyces strains from soil environments, able to metabolize different microbial glucans.</title>
        <authorList>
            <person name="Widen T."/>
            <person name="Larsbrink J."/>
        </authorList>
    </citation>
    <scope>NUCLEOTIDE SEQUENCE [LARGE SCALE GENOMIC DNA]</scope>
    <source>
        <strain evidence="4 5">Mut1</strain>
    </source>
</reference>
<feature type="domain" description="Thioesterase TesA-like" evidence="3">
    <location>
        <begin position="26"/>
        <end position="248"/>
    </location>
</feature>
<protein>
    <submittedName>
        <fullName evidence="4">Alpha/beta fold hydrolase</fullName>
    </submittedName>
</protein>
<dbReference type="EMBL" id="CP120997">
    <property type="protein sequence ID" value="WLQ35038.1"/>
    <property type="molecule type" value="Genomic_DNA"/>
</dbReference>
<dbReference type="InterPro" id="IPR020802">
    <property type="entry name" value="TesA-like"/>
</dbReference>
<dbReference type="SUPFAM" id="SSF53474">
    <property type="entry name" value="alpha/beta-Hydrolases"/>
    <property type="match status" value="1"/>
</dbReference>
<keyword evidence="2 4" id="KW-0378">Hydrolase</keyword>
<evidence type="ECO:0000256" key="2">
    <source>
        <dbReference type="ARBA" id="ARBA00022801"/>
    </source>
</evidence>
<dbReference type="PANTHER" id="PTHR11487">
    <property type="entry name" value="THIOESTERASE"/>
    <property type="match status" value="1"/>
</dbReference>
<comment type="similarity">
    <text evidence="1">Belongs to the thioesterase family.</text>
</comment>
<accession>A0ABY9HLY5</accession>
<organism evidence="4 5">
    <name type="scientific">Streptomyces castrisilvae</name>
    <dbReference type="NCBI Taxonomy" id="3033811"/>
    <lineage>
        <taxon>Bacteria</taxon>
        <taxon>Bacillati</taxon>
        <taxon>Actinomycetota</taxon>
        <taxon>Actinomycetes</taxon>
        <taxon>Kitasatosporales</taxon>
        <taxon>Streptomycetaceae</taxon>
        <taxon>Streptomyces</taxon>
    </lineage>
</organism>
<gene>
    <name evidence="4" type="ORF">P8A18_17085</name>
</gene>
<evidence type="ECO:0000259" key="3">
    <source>
        <dbReference type="SMART" id="SM00824"/>
    </source>
</evidence>
<dbReference type="RefSeq" id="WP_306055665.1">
    <property type="nucleotide sequence ID" value="NZ_CP120997.1"/>
</dbReference>
<keyword evidence="5" id="KW-1185">Reference proteome</keyword>
<dbReference type="Proteomes" id="UP001239522">
    <property type="component" value="Chromosome"/>
</dbReference>